<gene>
    <name evidence="2" type="ORF">LV85_04103</name>
</gene>
<dbReference type="AlphaFoldDB" id="A0A2W7QI52"/>
<keyword evidence="1" id="KW-0732">Signal</keyword>
<feature type="chain" id="PRO_5016057337" evidence="1">
    <location>
        <begin position="18"/>
        <end position="380"/>
    </location>
</feature>
<accession>A0A2W7QI52</accession>
<dbReference type="EMBL" id="QKZT01000027">
    <property type="protein sequence ID" value="PZX47006.1"/>
    <property type="molecule type" value="Genomic_DNA"/>
</dbReference>
<proteinExistence type="predicted"/>
<evidence type="ECO:0000313" key="2">
    <source>
        <dbReference type="EMBL" id="PZX47006.1"/>
    </source>
</evidence>
<dbReference type="Pfam" id="PF13970">
    <property type="entry name" value="DUF4221"/>
    <property type="match status" value="1"/>
</dbReference>
<dbReference type="InterPro" id="IPR025316">
    <property type="entry name" value="DUF4221"/>
</dbReference>
<evidence type="ECO:0000256" key="1">
    <source>
        <dbReference type="SAM" id="SignalP"/>
    </source>
</evidence>
<dbReference type="OrthoDB" id="833511at2"/>
<evidence type="ECO:0000313" key="3">
    <source>
        <dbReference type="Proteomes" id="UP000248882"/>
    </source>
</evidence>
<protein>
    <submittedName>
        <fullName evidence="2">Uncharacterized protein DUF4221</fullName>
    </submittedName>
</protein>
<comment type="caution">
    <text evidence="2">The sequence shown here is derived from an EMBL/GenBank/DDBJ whole genome shotgun (WGS) entry which is preliminary data.</text>
</comment>
<organism evidence="2 3">
    <name type="scientific">Algoriphagus chordae</name>
    <dbReference type="NCBI Taxonomy" id="237019"/>
    <lineage>
        <taxon>Bacteria</taxon>
        <taxon>Pseudomonadati</taxon>
        <taxon>Bacteroidota</taxon>
        <taxon>Cytophagia</taxon>
        <taxon>Cytophagales</taxon>
        <taxon>Cyclobacteriaceae</taxon>
        <taxon>Algoriphagus</taxon>
    </lineage>
</organism>
<keyword evidence="3" id="KW-1185">Reference proteome</keyword>
<name>A0A2W7QI52_9BACT</name>
<dbReference type="Proteomes" id="UP000248882">
    <property type="component" value="Unassembled WGS sequence"/>
</dbReference>
<dbReference type="RefSeq" id="WP_111322926.1">
    <property type="nucleotide sequence ID" value="NZ_QKZT01000027.1"/>
</dbReference>
<dbReference type="PROSITE" id="PS51257">
    <property type="entry name" value="PROKAR_LIPOPROTEIN"/>
    <property type="match status" value="1"/>
</dbReference>
<sequence length="380" mass="43751">MKKLSPLLLLVALFACGKTGNPEKAKSENILENLTYTIDTVIVDPGEDIINLSAGLRLSSINPEVTKLYLFNRNPSKLQVIDLENMQLSSTLTFDREGPNGIGTYTSAIKSISEDRFIFVGVPKLGVYSVTGTLSPSLDFSFSKLEIEELRQPFLARQGFAFNEVRKIGYFLSSDIENPSYRLAIIDFQLNKARMIDLPELEQMANYRVLFDDNGMRRFYSEQAHITEFNSKVYIGSTVTSGLYEYDPKADSLVFITFPHQLTPVGKTVKIQTEVFNEMERDEQLKLSRADIKFKEMIWDKTNNRYYRFASRQPPEEFTKENPRHEVYFYAFDSDFKLIGETQLNELTHVPEYPFFKDGKLYSYVNVEDELGFAVFTFNF</sequence>
<reference evidence="2 3" key="1">
    <citation type="submission" date="2018-06" db="EMBL/GenBank/DDBJ databases">
        <title>Genomic Encyclopedia of Archaeal and Bacterial Type Strains, Phase II (KMG-II): from individual species to whole genera.</title>
        <authorList>
            <person name="Goeker M."/>
        </authorList>
    </citation>
    <scope>NUCLEOTIDE SEQUENCE [LARGE SCALE GENOMIC DNA]</scope>
    <source>
        <strain evidence="2 3">DSM 19830</strain>
    </source>
</reference>
<feature type="signal peptide" evidence="1">
    <location>
        <begin position="1"/>
        <end position="17"/>
    </location>
</feature>